<proteinExistence type="predicted"/>
<accession>A0AAV8X877</accession>
<gene>
    <name evidence="1" type="ORF">NQ318_000802</name>
</gene>
<name>A0AAV8X877_9CUCU</name>
<keyword evidence="2" id="KW-1185">Reference proteome</keyword>
<reference evidence="1" key="1">
    <citation type="journal article" date="2023" name="Insect Mol. Biol.">
        <title>Genome sequencing provides insights into the evolution of gene families encoding plant cell wall-degrading enzymes in longhorned beetles.</title>
        <authorList>
            <person name="Shin N.R."/>
            <person name="Okamura Y."/>
            <person name="Kirsch R."/>
            <person name="Pauchet Y."/>
        </authorList>
    </citation>
    <scope>NUCLEOTIDE SEQUENCE</scope>
    <source>
        <strain evidence="1">AMC_N1</strain>
    </source>
</reference>
<comment type="caution">
    <text evidence="1">The sequence shown here is derived from an EMBL/GenBank/DDBJ whole genome shotgun (WGS) entry which is preliminary data.</text>
</comment>
<dbReference type="Proteomes" id="UP001162162">
    <property type="component" value="Unassembled WGS sequence"/>
</dbReference>
<sequence length="79" mass="8886">MYYIVAFTGDPAKEKCFYILLHLYRDTHGREMVVNHLSRWQIEENKLSTSGGVVLIDESKDGKRKLTVVAISRGIGSSG</sequence>
<dbReference type="EMBL" id="JAPWTK010000977">
    <property type="protein sequence ID" value="KAJ8934821.1"/>
    <property type="molecule type" value="Genomic_DNA"/>
</dbReference>
<organism evidence="1 2">
    <name type="scientific">Aromia moschata</name>
    <dbReference type="NCBI Taxonomy" id="1265417"/>
    <lineage>
        <taxon>Eukaryota</taxon>
        <taxon>Metazoa</taxon>
        <taxon>Ecdysozoa</taxon>
        <taxon>Arthropoda</taxon>
        <taxon>Hexapoda</taxon>
        <taxon>Insecta</taxon>
        <taxon>Pterygota</taxon>
        <taxon>Neoptera</taxon>
        <taxon>Endopterygota</taxon>
        <taxon>Coleoptera</taxon>
        <taxon>Polyphaga</taxon>
        <taxon>Cucujiformia</taxon>
        <taxon>Chrysomeloidea</taxon>
        <taxon>Cerambycidae</taxon>
        <taxon>Cerambycinae</taxon>
        <taxon>Callichromatini</taxon>
        <taxon>Aromia</taxon>
    </lineage>
</organism>
<evidence type="ECO:0000313" key="1">
    <source>
        <dbReference type="EMBL" id="KAJ8934821.1"/>
    </source>
</evidence>
<dbReference type="AlphaFoldDB" id="A0AAV8X877"/>
<protein>
    <submittedName>
        <fullName evidence="1">Uncharacterized protein</fullName>
    </submittedName>
</protein>
<evidence type="ECO:0000313" key="2">
    <source>
        <dbReference type="Proteomes" id="UP001162162"/>
    </source>
</evidence>